<keyword evidence="2" id="KW-1185">Reference proteome</keyword>
<comment type="caution">
    <text evidence="1">The sequence shown here is derived from an EMBL/GenBank/DDBJ whole genome shotgun (WGS) entry which is preliminary data.</text>
</comment>
<sequence length="263" mass="28617">MMKSLRIPKLSPGGKPRSKKPAPAKPKVSLRQQLQSVQSQFRGLDPNDPAKWPLLPRIAAWTGIGLLGVGLVWLALIRDQSTALSDAQATEANLRQEYRGKLVQAVNIESLQVQKRQVEDFVQQLEKQLPSKAEMAALLSDINQAGMSQGLKFELFRPGAEVIRDYYAELPIAIRVTGKYGQMGHFASELANLSRIVTLEGITLAPAPDSASAGTVGSARKTDASNPDLVMDATARTYRYLDAAEVLAQRELKDGNKTAGAKK</sequence>
<protein>
    <submittedName>
        <fullName evidence="1">Type 4a pilus biogenesis protein PilO</fullName>
    </submittedName>
</protein>
<gene>
    <name evidence="1" type="ORF">RV045_11430</name>
</gene>
<name>A0ACC6P4A1_9BURK</name>
<reference evidence="1" key="1">
    <citation type="submission" date="2023-10" db="EMBL/GenBank/DDBJ databases">
        <title>Amphibacter perezi, gen. nov., sp. nov. a novel taxa of the family Comamonadaceae, class Betaproteobacteria isolated from the skin microbiota of Pelophylax perezi from different populations.</title>
        <authorList>
            <person name="Costa S."/>
            <person name="Proenca D.N."/>
            <person name="Lopes I."/>
            <person name="Morais P.V."/>
        </authorList>
    </citation>
    <scope>NUCLEOTIDE SEQUENCE</scope>
    <source>
        <strain evidence="1">SL12-8</strain>
    </source>
</reference>
<organism evidence="1 2">
    <name type="scientific">Amphibiibacter pelophylacis</name>
    <dbReference type="NCBI Taxonomy" id="1799477"/>
    <lineage>
        <taxon>Bacteria</taxon>
        <taxon>Pseudomonadati</taxon>
        <taxon>Pseudomonadota</taxon>
        <taxon>Betaproteobacteria</taxon>
        <taxon>Burkholderiales</taxon>
        <taxon>Sphaerotilaceae</taxon>
        <taxon>Amphibiibacter</taxon>
    </lineage>
</organism>
<proteinExistence type="predicted"/>
<evidence type="ECO:0000313" key="1">
    <source>
        <dbReference type="EMBL" id="MEJ7139035.1"/>
    </source>
</evidence>
<evidence type="ECO:0000313" key="2">
    <source>
        <dbReference type="Proteomes" id="UP001364695"/>
    </source>
</evidence>
<dbReference type="Proteomes" id="UP001364695">
    <property type="component" value="Unassembled WGS sequence"/>
</dbReference>
<dbReference type="EMBL" id="JAWDIE010000018">
    <property type="protein sequence ID" value="MEJ7139035.1"/>
    <property type="molecule type" value="Genomic_DNA"/>
</dbReference>
<accession>A0ACC6P4A1</accession>